<dbReference type="Proteomes" id="UP000199608">
    <property type="component" value="Unassembled WGS sequence"/>
</dbReference>
<gene>
    <name evidence="1" type="ORF">SAMN04487931_10213</name>
</gene>
<evidence type="ECO:0000313" key="1">
    <source>
        <dbReference type="EMBL" id="SDT85461.1"/>
    </source>
</evidence>
<accession>A0A1H2DRS3</accession>
<proteinExistence type="predicted"/>
<dbReference type="RefSeq" id="WP_014958848.1">
    <property type="nucleotide sequence ID" value="NZ_FNLL01000002.1"/>
</dbReference>
<organism evidence="1 2">
    <name type="scientific">Desulfobacula phenolica</name>
    <dbReference type="NCBI Taxonomy" id="90732"/>
    <lineage>
        <taxon>Bacteria</taxon>
        <taxon>Pseudomonadati</taxon>
        <taxon>Thermodesulfobacteriota</taxon>
        <taxon>Desulfobacteria</taxon>
        <taxon>Desulfobacterales</taxon>
        <taxon>Desulfobacteraceae</taxon>
        <taxon>Desulfobacula</taxon>
    </lineage>
</organism>
<evidence type="ECO:0000313" key="2">
    <source>
        <dbReference type="Proteomes" id="UP000199608"/>
    </source>
</evidence>
<reference evidence="2" key="1">
    <citation type="submission" date="2016-10" db="EMBL/GenBank/DDBJ databases">
        <authorList>
            <person name="Varghese N."/>
            <person name="Submissions S."/>
        </authorList>
    </citation>
    <scope>NUCLEOTIDE SEQUENCE [LARGE SCALE GENOMIC DNA]</scope>
    <source>
        <strain evidence="2">DSM 3384</strain>
    </source>
</reference>
<dbReference type="AlphaFoldDB" id="A0A1H2DRS3"/>
<protein>
    <recommendedName>
        <fullName evidence="3">Transcription factor WhiB</fullName>
    </recommendedName>
</protein>
<dbReference type="EMBL" id="FNLL01000002">
    <property type="protein sequence ID" value="SDT85461.1"/>
    <property type="molecule type" value="Genomic_DNA"/>
</dbReference>
<keyword evidence="2" id="KW-1185">Reference proteome</keyword>
<sequence>MNKENDTPECFGILEKVFPMTDKGLRQTPDECFYHCPLKTNCLQHAMATKAGVQVEEEIIERGTQSGVMNFFERWSRKKQVHRKKKK</sequence>
<name>A0A1H2DRS3_9BACT</name>
<evidence type="ECO:0008006" key="3">
    <source>
        <dbReference type="Google" id="ProtNLM"/>
    </source>
</evidence>